<dbReference type="Gene3D" id="3.30.565.10">
    <property type="entry name" value="Histidine kinase-like ATPase, C-terminal domain"/>
    <property type="match status" value="1"/>
</dbReference>
<protein>
    <recommendedName>
        <fullName evidence="3">histidine kinase</fullName>
        <ecNumber evidence="3">2.7.13.3</ecNumber>
    </recommendedName>
</protein>
<evidence type="ECO:0000256" key="4">
    <source>
        <dbReference type="ARBA" id="ARBA00022475"/>
    </source>
</evidence>
<keyword evidence="8" id="KW-0547">Nucleotide-binding</keyword>
<feature type="transmembrane region" description="Helical" evidence="15">
    <location>
        <begin position="7"/>
        <end position="27"/>
    </location>
</feature>
<sequence>MKKNNRVQLFVWTSLMAVFLMAVFSFIERGSQYIGKSYIEQDEFQQEMDNFYSSIGYSVLNPIDIEAEKKRISVSKSEIEEHRNRYGTLSEQIGNIEEQYKGRIIDAEAGKSEKLKTALIDERNTKIDDIRQNFEDDTHVETKIRDEKAKEFERYWKNRMNNLEGSINLPIAYEFEDIKTGESFSSGNVDLPAAYEKIFNLNEGYFKANSIDMSDHDLYQLRGIYDDGAVMQYEKGMSLTLNPTRTFEGKVIVPESALKEGSLSGVADNYNRTQYAMYILWWLGILALAALLTVFRFKKVWMTGSRFSERYDRVKIDMRIALLIISLCGVFILLNIVPELYSYFFFQNNVGSWIELCISFIFLLFFLWGTIFQLVNIFERLKIEGALEQDIKDSFTVKFFIALQGMFLNRSIGIQMSILFIGFFLAGIGFVGVMVIQEPEAFLIYMILVLFTGLPILYFFVKRVAYLNRIIVATEAMAEGRLHKEIEVEGKSPLAKHAANLNNLREGVRVSMSEQAKSERLKTELITNVSHDLRTPLTSIITYTDLLKNEDLPVEERAKYVDILDKKSQRLKTLIEDLFEVSKMASGNLELNKQRVDLTQLLQQALAEHAEEISNTALDFRTTFPDTALIAYVDGKRWWRVLDNLIVNAIKYTLPGTRVYITLRKVGDNAEFVVKNVTKYELDENVDELFERFKRADTSRHTDGSGLGLAIAQSIVDMHNGNMKIEVDGDLFKVTVNVLASY</sequence>
<dbReference type="InterPro" id="IPR003594">
    <property type="entry name" value="HATPase_dom"/>
</dbReference>
<dbReference type="SMART" id="SM00387">
    <property type="entry name" value="HATPase_c"/>
    <property type="match status" value="1"/>
</dbReference>
<keyword evidence="14" id="KW-0175">Coiled coil</keyword>
<dbReference type="SUPFAM" id="SSF55874">
    <property type="entry name" value="ATPase domain of HSP90 chaperone/DNA topoisomerase II/histidine kinase"/>
    <property type="match status" value="1"/>
</dbReference>
<gene>
    <name evidence="18" type="ORF">H4683_002391</name>
</gene>
<evidence type="ECO:0000256" key="15">
    <source>
        <dbReference type="SAM" id="Phobius"/>
    </source>
</evidence>
<dbReference type="EMBL" id="JADBEL010000012">
    <property type="protein sequence ID" value="MBE1555286.1"/>
    <property type="molecule type" value="Genomic_DNA"/>
</dbReference>
<evidence type="ECO:0000256" key="3">
    <source>
        <dbReference type="ARBA" id="ARBA00012438"/>
    </source>
</evidence>
<dbReference type="FunFam" id="1.10.287.130:FF:000008">
    <property type="entry name" value="Two-component sensor histidine kinase"/>
    <property type="match status" value="1"/>
</dbReference>
<dbReference type="GO" id="GO:0005886">
    <property type="term" value="C:plasma membrane"/>
    <property type="evidence" value="ECO:0007669"/>
    <property type="project" value="UniProtKB-SubCell"/>
</dbReference>
<dbReference type="InterPro" id="IPR036890">
    <property type="entry name" value="HATPase_C_sf"/>
</dbReference>
<evidence type="ECO:0000256" key="2">
    <source>
        <dbReference type="ARBA" id="ARBA00004651"/>
    </source>
</evidence>
<feature type="domain" description="Histidine kinase" evidence="16">
    <location>
        <begin position="528"/>
        <end position="742"/>
    </location>
</feature>
<evidence type="ECO:0000259" key="17">
    <source>
        <dbReference type="PROSITE" id="PS50885"/>
    </source>
</evidence>
<dbReference type="InterPro" id="IPR004358">
    <property type="entry name" value="Sig_transdc_His_kin-like_C"/>
</dbReference>
<dbReference type="Pfam" id="PF02518">
    <property type="entry name" value="HATPase_c"/>
    <property type="match status" value="1"/>
</dbReference>
<evidence type="ECO:0000313" key="19">
    <source>
        <dbReference type="Proteomes" id="UP000658225"/>
    </source>
</evidence>
<dbReference type="Proteomes" id="UP000658225">
    <property type="component" value="Unassembled WGS sequence"/>
</dbReference>
<evidence type="ECO:0000259" key="16">
    <source>
        <dbReference type="PROSITE" id="PS50109"/>
    </source>
</evidence>
<dbReference type="CDD" id="cd00082">
    <property type="entry name" value="HisKA"/>
    <property type="match status" value="1"/>
</dbReference>
<keyword evidence="9 18" id="KW-0418">Kinase</keyword>
<keyword evidence="11 15" id="KW-1133">Transmembrane helix</keyword>
<evidence type="ECO:0000256" key="8">
    <source>
        <dbReference type="ARBA" id="ARBA00022741"/>
    </source>
</evidence>
<dbReference type="PROSITE" id="PS50885">
    <property type="entry name" value="HAMP"/>
    <property type="match status" value="1"/>
</dbReference>
<evidence type="ECO:0000256" key="11">
    <source>
        <dbReference type="ARBA" id="ARBA00022989"/>
    </source>
</evidence>
<reference evidence="18" key="1">
    <citation type="submission" date="2020-10" db="EMBL/GenBank/DDBJ databases">
        <title>Genomic Encyclopedia of Type Strains, Phase IV (KMG-IV): sequencing the most valuable type-strain genomes for metagenomic binning, comparative biology and taxonomic classification.</title>
        <authorList>
            <person name="Goeker M."/>
        </authorList>
    </citation>
    <scope>NUCLEOTIDE SEQUENCE</scope>
    <source>
        <strain evidence="18">DSM 13886</strain>
    </source>
</reference>
<evidence type="ECO:0000256" key="5">
    <source>
        <dbReference type="ARBA" id="ARBA00022553"/>
    </source>
</evidence>
<dbReference type="InterPro" id="IPR003661">
    <property type="entry name" value="HisK_dim/P_dom"/>
</dbReference>
<dbReference type="PANTHER" id="PTHR45528:SF1">
    <property type="entry name" value="SENSOR HISTIDINE KINASE CPXA"/>
    <property type="match status" value="1"/>
</dbReference>
<keyword evidence="12" id="KW-0902">Two-component regulatory system</keyword>
<dbReference type="PRINTS" id="PR00344">
    <property type="entry name" value="BCTRLSENSOR"/>
</dbReference>
<comment type="caution">
    <text evidence="18">The sequence shown here is derived from an EMBL/GenBank/DDBJ whole genome shotgun (WGS) entry which is preliminary data.</text>
</comment>
<evidence type="ECO:0000256" key="7">
    <source>
        <dbReference type="ARBA" id="ARBA00022692"/>
    </source>
</evidence>
<dbReference type="Pfam" id="PF00512">
    <property type="entry name" value="HisKA"/>
    <property type="match status" value="1"/>
</dbReference>
<comment type="catalytic activity">
    <reaction evidence="1">
        <text>ATP + protein L-histidine = ADP + protein N-phospho-L-histidine.</text>
        <dbReference type="EC" id="2.7.13.3"/>
    </reaction>
</comment>
<keyword evidence="13 15" id="KW-0472">Membrane</keyword>
<keyword evidence="5" id="KW-0597">Phosphoprotein</keyword>
<comment type="subcellular location">
    <subcellularLocation>
        <location evidence="2">Cell membrane</location>
        <topology evidence="2">Multi-pass membrane protein</topology>
    </subcellularLocation>
</comment>
<dbReference type="InterPro" id="IPR050398">
    <property type="entry name" value="HssS/ArlS-like"/>
</dbReference>
<dbReference type="AlphaFoldDB" id="A0A927R3N0"/>
<evidence type="ECO:0000256" key="6">
    <source>
        <dbReference type="ARBA" id="ARBA00022679"/>
    </source>
</evidence>
<name>A0A927R3N0_9BACL</name>
<evidence type="ECO:0000256" key="14">
    <source>
        <dbReference type="SAM" id="Coils"/>
    </source>
</evidence>
<dbReference type="InterPro" id="IPR003660">
    <property type="entry name" value="HAMP_dom"/>
</dbReference>
<dbReference type="PROSITE" id="PS50109">
    <property type="entry name" value="HIS_KIN"/>
    <property type="match status" value="1"/>
</dbReference>
<dbReference type="RefSeq" id="WP_192599022.1">
    <property type="nucleotide sequence ID" value="NZ_JADBEL010000012.1"/>
</dbReference>
<dbReference type="SMART" id="SM00388">
    <property type="entry name" value="HisKA"/>
    <property type="match status" value="1"/>
</dbReference>
<evidence type="ECO:0000256" key="13">
    <source>
        <dbReference type="ARBA" id="ARBA00023136"/>
    </source>
</evidence>
<keyword evidence="6" id="KW-0808">Transferase</keyword>
<proteinExistence type="predicted"/>
<dbReference type="InterPro" id="IPR036097">
    <property type="entry name" value="HisK_dim/P_sf"/>
</dbReference>
<dbReference type="CDD" id="cd06225">
    <property type="entry name" value="HAMP"/>
    <property type="match status" value="1"/>
</dbReference>
<feature type="transmembrane region" description="Helical" evidence="15">
    <location>
        <begin position="316"/>
        <end position="338"/>
    </location>
</feature>
<evidence type="ECO:0000256" key="12">
    <source>
        <dbReference type="ARBA" id="ARBA00023012"/>
    </source>
</evidence>
<feature type="transmembrane region" description="Helical" evidence="15">
    <location>
        <begin position="416"/>
        <end position="436"/>
    </location>
</feature>
<feature type="coiled-coil region" evidence="14">
    <location>
        <begin position="65"/>
        <end position="99"/>
    </location>
</feature>
<dbReference type="EC" id="2.7.13.3" evidence="3"/>
<dbReference type="InterPro" id="IPR005467">
    <property type="entry name" value="His_kinase_dom"/>
</dbReference>
<keyword evidence="19" id="KW-1185">Reference proteome</keyword>
<keyword evidence="7 15" id="KW-0812">Transmembrane</keyword>
<feature type="transmembrane region" description="Helical" evidence="15">
    <location>
        <begin position="350"/>
        <end position="372"/>
    </location>
</feature>
<evidence type="ECO:0000313" key="18">
    <source>
        <dbReference type="EMBL" id="MBE1555286.1"/>
    </source>
</evidence>
<dbReference type="PANTHER" id="PTHR45528">
    <property type="entry name" value="SENSOR HISTIDINE KINASE CPXA"/>
    <property type="match status" value="1"/>
</dbReference>
<dbReference type="Gene3D" id="1.10.287.130">
    <property type="match status" value="1"/>
</dbReference>
<organism evidence="18 19">
    <name type="scientific">Sporosarcina limicola</name>
    <dbReference type="NCBI Taxonomy" id="34101"/>
    <lineage>
        <taxon>Bacteria</taxon>
        <taxon>Bacillati</taxon>
        <taxon>Bacillota</taxon>
        <taxon>Bacilli</taxon>
        <taxon>Bacillales</taxon>
        <taxon>Caryophanaceae</taxon>
        <taxon>Sporosarcina</taxon>
    </lineage>
</organism>
<evidence type="ECO:0000256" key="1">
    <source>
        <dbReference type="ARBA" id="ARBA00000085"/>
    </source>
</evidence>
<dbReference type="GO" id="GO:0000155">
    <property type="term" value="F:phosphorelay sensor kinase activity"/>
    <property type="evidence" value="ECO:0007669"/>
    <property type="project" value="InterPro"/>
</dbReference>
<dbReference type="GO" id="GO:0005524">
    <property type="term" value="F:ATP binding"/>
    <property type="evidence" value="ECO:0007669"/>
    <property type="project" value="UniProtKB-KW"/>
</dbReference>
<keyword evidence="4" id="KW-1003">Cell membrane</keyword>
<evidence type="ECO:0000256" key="9">
    <source>
        <dbReference type="ARBA" id="ARBA00022777"/>
    </source>
</evidence>
<feature type="transmembrane region" description="Helical" evidence="15">
    <location>
        <begin position="275"/>
        <end position="295"/>
    </location>
</feature>
<feature type="transmembrane region" description="Helical" evidence="15">
    <location>
        <begin position="442"/>
        <end position="461"/>
    </location>
</feature>
<evidence type="ECO:0000256" key="10">
    <source>
        <dbReference type="ARBA" id="ARBA00022840"/>
    </source>
</evidence>
<dbReference type="SUPFAM" id="SSF47384">
    <property type="entry name" value="Homodimeric domain of signal transducing histidine kinase"/>
    <property type="match status" value="1"/>
</dbReference>
<accession>A0A927R3N0</accession>
<keyword evidence="10" id="KW-0067">ATP-binding</keyword>
<feature type="domain" description="HAMP" evidence="17">
    <location>
        <begin position="467"/>
        <end position="513"/>
    </location>
</feature>